<evidence type="ECO:0000256" key="1">
    <source>
        <dbReference type="ARBA" id="ARBA00023242"/>
    </source>
</evidence>
<dbReference type="InterPro" id="IPR053175">
    <property type="entry name" value="DHMBA_Reg_Transcription_Factor"/>
</dbReference>
<sequence length="433" mass="48070">MIQPFPLTSEHLQPKNPQIVGLISSNGIPRSFKRCDQTRPSCLRCTRAHRNCGGYDDETLKTFRQYESRNSNSPPSNTPPTTGRRCTLPKRTPIPGTNTILSDVGPTETSIVTSYEFAMRAFFHDFCIIVTNEKISQGFLPGLEAMAYRLGPRSDLVKACQALSYFSHGRPLNRPHMVERAEKLHQELLGSLATAIEDSTSAASPEARYVAMILGLYEIAAASPSDFRYHQAHAKGLAALLKTGSSLLALLRISSPDSKQAPPQSRRSRPSPRVRGVFSVPALTDGEECLDNLMLDLDVLRTRFLASTTTMNSSPDLQHGILALHQRFSRWDSSRCQGFVPTTVGHVTQLESTSNFAAGCWPGHVDTYFDFYVAGVWNIVRMSQLIIIDMLNELSDSNPDMEMPFDYTPDIDREYFESGKEQEAGQDAVSICV</sequence>
<dbReference type="CDD" id="cd00067">
    <property type="entry name" value="GAL4"/>
    <property type="match status" value="1"/>
</dbReference>
<comment type="caution">
    <text evidence="3">The sequence shown here is derived from an EMBL/GenBank/DDBJ whole genome shotgun (WGS) entry which is preliminary data.</text>
</comment>
<protein>
    <submittedName>
        <fullName evidence="3">C6 transcription factor</fullName>
    </submittedName>
</protein>
<keyword evidence="1" id="KW-0539">Nucleus</keyword>
<organism evidence="3 4">
    <name type="scientific">Fusarium albosuccineum</name>
    <dbReference type="NCBI Taxonomy" id="1237068"/>
    <lineage>
        <taxon>Eukaryota</taxon>
        <taxon>Fungi</taxon>
        <taxon>Dikarya</taxon>
        <taxon>Ascomycota</taxon>
        <taxon>Pezizomycotina</taxon>
        <taxon>Sordariomycetes</taxon>
        <taxon>Hypocreomycetidae</taxon>
        <taxon>Hypocreales</taxon>
        <taxon>Nectriaceae</taxon>
        <taxon>Fusarium</taxon>
        <taxon>Fusarium decemcellulare species complex</taxon>
    </lineage>
</organism>
<evidence type="ECO:0000313" key="3">
    <source>
        <dbReference type="EMBL" id="KAF4461700.1"/>
    </source>
</evidence>
<gene>
    <name evidence="3" type="ORF">FALBO_11502</name>
</gene>
<dbReference type="AlphaFoldDB" id="A0A8H4P745"/>
<dbReference type="GO" id="GO:0008270">
    <property type="term" value="F:zinc ion binding"/>
    <property type="evidence" value="ECO:0007669"/>
    <property type="project" value="InterPro"/>
</dbReference>
<dbReference type="GO" id="GO:0000981">
    <property type="term" value="F:DNA-binding transcription factor activity, RNA polymerase II-specific"/>
    <property type="evidence" value="ECO:0007669"/>
    <property type="project" value="InterPro"/>
</dbReference>
<accession>A0A8H4P745</accession>
<keyword evidence="4" id="KW-1185">Reference proteome</keyword>
<feature type="compositionally biased region" description="Low complexity" evidence="2">
    <location>
        <begin position="70"/>
        <end position="82"/>
    </location>
</feature>
<dbReference type="InterPro" id="IPR001138">
    <property type="entry name" value="Zn2Cys6_DnaBD"/>
</dbReference>
<dbReference type="PANTHER" id="PTHR38791:SF5">
    <property type="entry name" value="TRANSCRIPTION FACTOR DBAG-RELATED"/>
    <property type="match status" value="1"/>
</dbReference>
<proteinExistence type="predicted"/>
<dbReference type="EMBL" id="JAADYS010001668">
    <property type="protein sequence ID" value="KAF4461700.1"/>
    <property type="molecule type" value="Genomic_DNA"/>
</dbReference>
<evidence type="ECO:0000313" key="4">
    <source>
        <dbReference type="Proteomes" id="UP000554235"/>
    </source>
</evidence>
<dbReference type="Proteomes" id="UP000554235">
    <property type="component" value="Unassembled WGS sequence"/>
</dbReference>
<reference evidence="3 4" key="1">
    <citation type="submission" date="2020-01" db="EMBL/GenBank/DDBJ databases">
        <title>Identification and distribution of gene clusters putatively required for synthesis of sphingolipid metabolism inhibitors in phylogenetically diverse species of the filamentous fungus Fusarium.</title>
        <authorList>
            <person name="Kim H.-S."/>
            <person name="Busman M."/>
            <person name="Brown D.W."/>
            <person name="Divon H."/>
            <person name="Uhlig S."/>
            <person name="Proctor R.H."/>
        </authorList>
    </citation>
    <scope>NUCLEOTIDE SEQUENCE [LARGE SCALE GENOMIC DNA]</scope>
    <source>
        <strain evidence="3 4">NRRL 20459</strain>
    </source>
</reference>
<feature type="region of interest" description="Disordered" evidence="2">
    <location>
        <begin position="67"/>
        <end position="99"/>
    </location>
</feature>
<evidence type="ECO:0000256" key="2">
    <source>
        <dbReference type="SAM" id="MobiDB-lite"/>
    </source>
</evidence>
<name>A0A8H4P745_9HYPO</name>
<dbReference type="OrthoDB" id="3525185at2759"/>
<dbReference type="PANTHER" id="PTHR38791">
    <property type="entry name" value="ZN(II)2CYS6 TRANSCRIPTION FACTOR (EUROFUNG)-RELATED-RELATED"/>
    <property type="match status" value="1"/>
</dbReference>